<dbReference type="Proteomes" id="UP000066284">
    <property type="component" value="Chromosome 1"/>
</dbReference>
<dbReference type="RefSeq" id="WP_062486428.1">
    <property type="nucleotide sequence ID" value="NZ_LN885086.1"/>
</dbReference>
<sequence>MIHSEDGSSSTTLPRLSKSKYLAGLQCHKRLYLEVHHPERATPPDPATQAVLDMGTEIGIHARGLFPGGVLINEGHRQRDEALARTASVMADPSVTAVFEGAFHHDGVFVRADILERDAGPDGTPRSWRLIEVKSSSRVKDVHLDDLAIQSAVLEGAGLLLSAVCLMHIDTEYVYEGGSVDWRRLFTIEDVTAAVANRRIEVPERIAAMKALLLAPVPPAVEPGRQCHSPYECPFWNHCTQNKPDRWIYYLPGSKDVAERLVDRGVSIIDDIPADVPLSPAQRRVKENVEWISPGLRDALRSIRYPVHHVDFETVMLAVPRFPSTRPYQSIPVQWSNHIEEEPGCLTHREFLHVEPTEPRKRWAEALIESLGREGSICVYSSYEEAMMRQLVEAFPEFRSAFQPILKRLWDLHEVIKQHYYHPRFNGSYSIKSVLPAVVPSLGYGDLTIQSGGQAAAEYYRMVFVETDWIEQAAIRSALLQYCARDTLALVELRRTLQKKMEATNGS</sequence>
<dbReference type="OrthoDB" id="9783873at2"/>
<protein>
    <recommendedName>
        <fullName evidence="1">DUF2779 domain-containing protein</fullName>
    </recommendedName>
</protein>
<dbReference type="STRING" id="1715989.NITINOP_2719"/>
<evidence type="ECO:0000313" key="2">
    <source>
        <dbReference type="EMBL" id="CUQ67691.1"/>
    </source>
</evidence>
<dbReference type="EMBL" id="LN885086">
    <property type="protein sequence ID" value="CUQ67691.1"/>
    <property type="molecule type" value="Genomic_DNA"/>
</dbReference>
<organism evidence="2 3">
    <name type="scientific">Candidatus Nitrospira inopinata</name>
    <dbReference type="NCBI Taxonomy" id="1715989"/>
    <lineage>
        <taxon>Bacteria</taxon>
        <taxon>Pseudomonadati</taxon>
        <taxon>Nitrospirota</taxon>
        <taxon>Nitrospiria</taxon>
        <taxon>Nitrospirales</taxon>
        <taxon>Nitrospiraceae</taxon>
        <taxon>Nitrospira</taxon>
    </lineage>
</organism>
<proteinExistence type="predicted"/>
<accession>A0A0S4KZ24</accession>
<dbReference type="KEGG" id="nio:NITINOP_2719"/>
<reference evidence="3" key="1">
    <citation type="submission" date="2015-09" db="EMBL/GenBank/DDBJ databases">
        <authorList>
            <person name="Daims H."/>
        </authorList>
    </citation>
    <scope>NUCLEOTIDE SEQUENCE [LARGE SCALE GENOMIC DNA]</scope>
</reference>
<dbReference type="AlphaFoldDB" id="A0A0S4KZ24"/>
<dbReference type="Pfam" id="PF11074">
    <property type="entry name" value="DUF2779"/>
    <property type="match status" value="1"/>
</dbReference>
<dbReference type="InterPro" id="IPR021301">
    <property type="entry name" value="DUF2779"/>
</dbReference>
<name>A0A0S4KZ24_9BACT</name>
<evidence type="ECO:0000313" key="3">
    <source>
        <dbReference type="Proteomes" id="UP000066284"/>
    </source>
</evidence>
<feature type="domain" description="DUF2779" evidence="1">
    <location>
        <begin position="308"/>
        <end position="430"/>
    </location>
</feature>
<keyword evidence="3" id="KW-1185">Reference proteome</keyword>
<gene>
    <name evidence="2" type="ORF">NITINOP_2719</name>
</gene>
<evidence type="ECO:0000259" key="1">
    <source>
        <dbReference type="Pfam" id="PF11074"/>
    </source>
</evidence>